<comment type="caution">
    <text evidence="1">The sequence shown here is derived from an EMBL/GenBank/DDBJ whole genome shotgun (WGS) entry which is preliminary data.</text>
</comment>
<dbReference type="Gene3D" id="3.80.10.10">
    <property type="entry name" value="Ribonuclease Inhibitor"/>
    <property type="match status" value="1"/>
</dbReference>
<gene>
    <name evidence="1" type="ORF">H1R20_g4965</name>
</gene>
<dbReference type="OrthoDB" id="2841887at2759"/>
<name>A0A9W8JCD3_9AGAR</name>
<feature type="non-terminal residue" evidence="1">
    <location>
        <position position="364"/>
    </location>
</feature>
<dbReference type="SUPFAM" id="SSF52058">
    <property type="entry name" value="L domain-like"/>
    <property type="match status" value="1"/>
</dbReference>
<evidence type="ECO:0000313" key="1">
    <source>
        <dbReference type="EMBL" id="KAJ2932130.1"/>
    </source>
</evidence>
<sequence>MFEHLVIDRPWQLEVLLQTLPRLPAGRIDPDDRRTLGWFVKRLDLLIPNLEWLRVKRENSEVYSLAPTLCTFLPNLLSLNVAGAPLSYFPPGTDVISPGLKQLCWTDDATSPTLQDLKDLTLFMDNHPNITVVCFPPTDIGQWPPESNSSLSDWEGVCWPELEELIFTTSVRVRVFYNAFRAGTFPGLKRLAFPYSSSETLRVVLGFCGANLERLHLSHYSSFSREFWSLDTTPAMIQAIQCSCPNLREFRWSLKGRQLPDGEWADSLDDIGARIPGVTVFGAHWISPIEGGYGYGRFCKHILCWVRVLPDLKVIRLFGEANVEALLEEGKAKIFDGFLEECRLKEIRVEDIFGERIAPRGLLV</sequence>
<protein>
    <submittedName>
        <fullName evidence="1">Uncharacterized protein</fullName>
    </submittedName>
</protein>
<dbReference type="InterPro" id="IPR032675">
    <property type="entry name" value="LRR_dom_sf"/>
</dbReference>
<dbReference type="Proteomes" id="UP001140091">
    <property type="component" value="Unassembled WGS sequence"/>
</dbReference>
<keyword evidence="2" id="KW-1185">Reference proteome</keyword>
<proteinExistence type="predicted"/>
<dbReference type="AlphaFoldDB" id="A0A9W8JCD3"/>
<organism evidence="1 2">
    <name type="scientific">Candolleomyces eurysporus</name>
    <dbReference type="NCBI Taxonomy" id="2828524"/>
    <lineage>
        <taxon>Eukaryota</taxon>
        <taxon>Fungi</taxon>
        <taxon>Dikarya</taxon>
        <taxon>Basidiomycota</taxon>
        <taxon>Agaricomycotina</taxon>
        <taxon>Agaricomycetes</taxon>
        <taxon>Agaricomycetidae</taxon>
        <taxon>Agaricales</taxon>
        <taxon>Agaricineae</taxon>
        <taxon>Psathyrellaceae</taxon>
        <taxon>Candolleomyces</taxon>
    </lineage>
</organism>
<accession>A0A9W8JCD3</accession>
<reference evidence="1" key="1">
    <citation type="submission" date="2022-06" db="EMBL/GenBank/DDBJ databases">
        <title>Genome Sequence of Candolleomyces eurysporus.</title>
        <authorList>
            <person name="Buettner E."/>
        </authorList>
    </citation>
    <scope>NUCLEOTIDE SEQUENCE</scope>
    <source>
        <strain evidence="1">VTCC 930004</strain>
    </source>
</reference>
<dbReference type="EMBL" id="JANBPK010000780">
    <property type="protein sequence ID" value="KAJ2932130.1"/>
    <property type="molecule type" value="Genomic_DNA"/>
</dbReference>
<evidence type="ECO:0000313" key="2">
    <source>
        <dbReference type="Proteomes" id="UP001140091"/>
    </source>
</evidence>